<feature type="transmembrane region" description="Helical" evidence="2">
    <location>
        <begin position="561"/>
        <end position="587"/>
    </location>
</feature>
<keyword evidence="2" id="KW-1133">Transmembrane helix</keyword>
<evidence type="ECO:0000256" key="2">
    <source>
        <dbReference type="SAM" id="Phobius"/>
    </source>
</evidence>
<accession>A0ABQ9YEM5</accession>
<name>A0ABQ9YEM5_9EUKA</name>
<feature type="transmembrane region" description="Helical" evidence="2">
    <location>
        <begin position="599"/>
        <end position="621"/>
    </location>
</feature>
<feature type="region of interest" description="Disordered" evidence="1">
    <location>
        <begin position="384"/>
        <end position="407"/>
    </location>
</feature>
<feature type="compositionally biased region" description="Polar residues" evidence="1">
    <location>
        <begin position="385"/>
        <end position="407"/>
    </location>
</feature>
<reference evidence="3 4" key="1">
    <citation type="journal article" date="2022" name="bioRxiv">
        <title>Genomics of Preaxostyla Flagellates Illuminates Evolutionary Transitions and the Path Towards Mitochondrial Loss.</title>
        <authorList>
            <person name="Novak L.V.F."/>
            <person name="Treitli S.C."/>
            <person name="Pyrih J."/>
            <person name="Halakuc P."/>
            <person name="Pipaliya S.V."/>
            <person name="Vacek V."/>
            <person name="Brzon O."/>
            <person name="Soukal P."/>
            <person name="Eme L."/>
            <person name="Dacks J.B."/>
            <person name="Karnkowska A."/>
            <person name="Elias M."/>
            <person name="Hampl V."/>
        </authorList>
    </citation>
    <scope>NUCLEOTIDE SEQUENCE [LARGE SCALE GENOMIC DNA]</scope>
    <source>
        <strain evidence="3">NAU3</strain>
        <tissue evidence="3">Gut</tissue>
    </source>
</reference>
<sequence>MCKELIDGFISVIQALFTSSSSIDFDLGDTFLEETDIDSLLTGDRSSKLLLDYYTPQNIIEKISSFGLTKKLGQLGYNNVRCILDTSDPFVNRCIITDDKLLNLGFGGFVDEAIKEAALRDVLTAELEHDTSNYTVSRSDQMHFVYQPAPTRNSDLPEQKEFNYATESELNAQADALHFPVSHQHTPENADVQSRESSPIDYSRLSARPSPEIPNLPNRVSRFRFSSQHSTTDVNRPSQSPASLFTQLVRRWNETVESEEYFRIIQQRSRFVLSSFMWIFPTIETNPPQSLQLRETRNILRQKQRKMVKGDVSEISLEPLTKITESICGIKISGEWSNLIELLFEEEKNSLHRRIDEEKAKHYPPFNSLSIDTRDRSSHLHHATITRQLSPPAANSTEPESCESVSPQMAASFTNHNMFGLSSPSPSNSVASLESYGPFRDFYRLYEQERDPTSYDRSLSRQQQEFRQYFPKSGASDRKSELSYLIDMQMRKAMMTVDDLHFVVKHRREQTETAQRNVEAKDVRVIDSDSTTHNPNRLNMLPSLDHLTNVHSIIPDDLLRFLQIGIFIFLAIFIATTDPVQAVLGFISTNVRNLIQNHIQMPVVVIFSIFTLSSFLFIIWLCCSSSPTTSVDHSFNTVISNFIHTNSHPTRKHSHPLLKPPYNTRTGMEQTIQLFSSFFPEDTPMNCFTIEWLHNQNPMDSFNTDVLSETDFSDLIEEMASSEKLQKGYNVSSSFTASETPNPFNSKHRKDNAKQDPNKIPQRTARQLHRHSQKPAERQKLPGQRCPGLGIGFALSRVFVSMANDLKADGIVNCPEHFHNAYLYRKYFRFINPMHQAFFVTLLTDLNDCIEEFGLASVGYCVSMGAVVDKYVLMDGSPNNGQPLVDCATVVWKKEEMVQPRSPRMIKYFDSKEYRRIYLEHLKFLKPQEGQRFFVCWEKILS</sequence>
<feature type="compositionally biased region" description="Polar residues" evidence="1">
    <location>
        <begin position="729"/>
        <end position="745"/>
    </location>
</feature>
<dbReference type="EMBL" id="JARBJD010000012">
    <property type="protein sequence ID" value="KAK2962160.1"/>
    <property type="molecule type" value="Genomic_DNA"/>
</dbReference>
<evidence type="ECO:0000256" key="1">
    <source>
        <dbReference type="SAM" id="MobiDB-lite"/>
    </source>
</evidence>
<proteinExistence type="predicted"/>
<gene>
    <name evidence="3" type="ORF">BLNAU_2820</name>
</gene>
<feature type="region of interest" description="Disordered" evidence="1">
    <location>
        <begin position="184"/>
        <end position="218"/>
    </location>
</feature>
<evidence type="ECO:0000313" key="3">
    <source>
        <dbReference type="EMBL" id="KAK2962160.1"/>
    </source>
</evidence>
<comment type="caution">
    <text evidence="3">The sequence shown here is derived from an EMBL/GenBank/DDBJ whole genome shotgun (WGS) entry which is preliminary data.</text>
</comment>
<protein>
    <submittedName>
        <fullName evidence="3">Uncharacterized protein</fullName>
    </submittedName>
</protein>
<keyword evidence="4" id="KW-1185">Reference proteome</keyword>
<keyword evidence="2" id="KW-0472">Membrane</keyword>
<feature type="region of interest" description="Disordered" evidence="1">
    <location>
        <begin position="727"/>
        <end position="784"/>
    </location>
</feature>
<dbReference type="Proteomes" id="UP001281761">
    <property type="component" value="Unassembled WGS sequence"/>
</dbReference>
<organism evidence="3 4">
    <name type="scientific">Blattamonas nauphoetae</name>
    <dbReference type="NCBI Taxonomy" id="2049346"/>
    <lineage>
        <taxon>Eukaryota</taxon>
        <taxon>Metamonada</taxon>
        <taxon>Preaxostyla</taxon>
        <taxon>Oxymonadida</taxon>
        <taxon>Blattamonas</taxon>
    </lineage>
</organism>
<evidence type="ECO:0000313" key="4">
    <source>
        <dbReference type="Proteomes" id="UP001281761"/>
    </source>
</evidence>
<keyword evidence="2" id="KW-0812">Transmembrane</keyword>